<feature type="region of interest" description="Disordered" evidence="1">
    <location>
        <begin position="1"/>
        <end position="39"/>
    </location>
</feature>
<feature type="compositionally biased region" description="Polar residues" evidence="1">
    <location>
        <begin position="28"/>
        <end position="39"/>
    </location>
</feature>
<feature type="compositionally biased region" description="Acidic residues" evidence="1">
    <location>
        <begin position="447"/>
        <end position="464"/>
    </location>
</feature>
<organism evidence="2 3">
    <name type="scientific">Pleurodeles waltl</name>
    <name type="common">Iberian ribbed newt</name>
    <dbReference type="NCBI Taxonomy" id="8319"/>
    <lineage>
        <taxon>Eukaryota</taxon>
        <taxon>Metazoa</taxon>
        <taxon>Chordata</taxon>
        <taxon>Craniata</taxon>
        <taxon>Vertebrata</taxon>
        <taxon>Euteleostomi</taxon>
        <taxon>Amphibia</taxon>
        <taxon>Batrachia</taxon>
        <taxon>Caudata</taxon>
        <taxon>Salamandroidea</taxon>
        <taxon>Salamandridae</taxon>
        <taxon>Pleurodelinae</taxon>
        <taxon>Pleurodeles</taxon>
    </lineage>
</organism>
<feature type="region of interest" description="Disordered" evidence="1">
    <location>
        <begin position="443"/>
        <end position="464"/>
    </location>
</feature>
<evidence type="ECO:0000313" key="2">
    <source>
        <dbReference type="EMBL" id="KAJ1193221.1"/>
    </source>
</evidence>
<comment type="caution">
    <text evidence="2">The sequence shown here is derived from an EMBL/GenBank/DDBJ whole genome shotgun (WGS) entry which is preliminary data.</text>
</comment>
<dbReference type="Proteomes" id="UP001066276">
    <property type="component" value="Chromosome 2_2"/>
</dbReference>
<protein>
    <submittedName>
        <fullName evidence="2">Uncharacterized protein</fullName>
    </submittedName>
</protein>
<dbReference type="InterPro" id="IPR043502">
    <property type="entry name" value="DNA/RNA_pol_sf"/>
</dbReference>
<sequence>MDDSDDDEFLNQLLNGRPPPYAIDDNRPSTSTGRVSSTKNKVTMNPVQVSPVSTPGPVQNSISMSTAPDIQSQLQTPQVQRLYPAVPILETTTNLMVLLDPTYMRPKLIQTEPTPPLLPQPQQQMVPNYTLVTGLQSAMAPVINQNIGVNAPQVLGNRQTPATISLPITVGPPVSMYAQAKPSAKGETNRVVSATDRFVKLAKCLWEDLNTLFEIIVSADLWLECKRSVDWPAAEPARDRVTGAPSPEVMKYYYKVIEFLKQRVSTQNVDWQKIDWAAQEPKESIHAYYERLLKAFKNYSGTEVVEAKDMNHLLFRFIEGLRPEISQLIKNHLICWQAKPIDEVLQYAKYCSDEIELKQRKLKEKAMVMQIKAAQSGLQGGCLQQMVQQQQGNRMFQAQVELGTVQGLHRFVVCDLSPVSLLGRDLLCKTRCSITCSNEGIEVQTTSDDEGDDGQVSEPETETTDEEYPLINFFPMFTVTDLPADLQGAVKEKVWDLMGKEVGLIKGVEPVKVSVKPNAVFPQVPQYHMVQDVLIKVLQLIADFVKQEVLKEVMSSPCNSPIMGLRKPCGKV</sequence>
<dbReference type="InterPro" id="IPR021109">
    <property type="entry name" value="Peptidase_aspartic_dom_sf"/>
</dbReference>
<accession>A0AAV7UXK5</accession>
<proteinExistence type="predicted"/>
<keyword evidence="3" id="KW-1185">Reference proteome</keyword>
<evidence type="ECO:0000313" key="3">
    <source>
        <dbReference type="Proteomes" id="UP001066276"/>
    </source>
</evidence>
<dbReference type="SUPFAM" id="SSF50630">
    <property type="entry name" value="Acid proteases"/>
    <property type="match status" value="1"/>
</dbReference>
<dbReference type="SUPFAM" id="SSF56672">
    <property type="entry name" value="DNA/RNA polymerases"/>
    <property type="match status" value="1"/>
</dbReference>
<evidence type="ECO:0000256" key="1">
    <source>
        <dbReference type="SAM" id="MobiDB-lite"/>
    </source>
</evidence>
<dbReference type="Gene3D" id="2.40.70.10">
    <property type="entry name" value="Acid Proteases"/>
    <property type="match status" value="1"/>
</dbReference>
<dbReference type="Gene3D" id="3.10.10.10">
    <property type="entry name" value="HIV Type 1 Reverse Transcriptase, subunit A, domain 1"/>
    <property type="match status" value="1"/>
</dbReference>
<gene>
    <name evidence="2" type="ORF">NDU88_002525</name>
</gene>
<reference evidence="2" key="1">
    <citation type="journal article" date="2022" name="bioRxiv">
        <title>Sequencing and chromosome-scale assembly of the giantPleurodeles waltlgenome.</title>
        <authorList>
            <person name="Brown T."/>
            <person name="Elewa A."/>
            <person name="Iarovenko S."/>
            <person name="Subramanian E."/>
            <person name="Araus A.J."/>
            <person name="Petzold A."/>
            <person name="Susuki M."/>
            <person name="Suzuki K.-i.T."/>
            <person name="Hayashi T."/>
            <person name="Toyoda A."/>
            <person name="Oliveira C."/>
            <person name="Osipova E."/>
            <person name="Leigh N.D."/>
            <person name="Simon A."/>
            <person name="Yun M.H."/>
        </authorList>
    </citation>
    <scope>NUCLEOTIDE SEQUENCE</scope>
    <source>
        <strain evidence="2">20211129_DDA</strain>
        <tissue evidence="2">Liver</tissue>
    </source>
</reference>
<dbReference type="EMBL" id="JANPWB010000004">
    <property type="protein sequence ID" value="KAJ1193221.1"/>
    <property type="molecule type" value="Genomic_DNA"/>
</dbReference>
<name>A0AAV7UXK5_PLEWA</name>
<dbReference type="AlphaFoldDB" id="A0AAV7UXK5"/>